<dbReference type="SUPFAM" id="SSF81383">
    <property type="entry name" value="F-box domain"/>
    <property type="match status" value="1"/>
</dbReference>
<dbReference type="PANTHER" id="PTHR34223:SF107">
    <property type="entry name" value="F-BOX DOMAIN-CONTAINING PROTEIN"/>
    <property type="match status" value="1"/>
</dbReference>
<dbReference type="Proteomes" id="UP000636709">
    <property type="component" value="Unassembled WGS sequence"/>
</dbReference>
<organism evidence="2 3">
    <name type="scientific">Digitaria exilis</name>
    <dbReference type="NCBI Taxonomy" id="1010633"/>
    <lineage>
        <taxon>Eukaryota</taxon>
        <taxon>Viridiplantae</taxon>
        <taxon>Streptophyta</taxon>
        <taxon>Embryophyta</taxon>
        <taxon>Tracheophyta</taxon>
        <taxon>Spermatophyta</taxon>
        <taxon>Magnoliopsida</taxon>
        <taxon>Liliopsida</taxon>
        <taxon>Poales</taxon>
        <taxon>Poaceae</taxon>
        <taxon>PACMAD clade</taxon>
        <taxon>Panicoideae</taxon>
        <taxon>Panicodae</taxon>
        <taxon>Paniceae</taxon>
        <taxon>Anthephorinae</taxon>
        <taxon>Digitaria</taxon>
    </lineage>
</organism>
<comment type="caution">
    <text evidence="2">The sequence shown here is derived from an EMBL/GenBank/DDBJ whole genome shotgun (WGS) entry which is preliminary data.</text>
</comment>
<feature type="domain" description="F-box" evidence="1">
    <location>
        <begin position="18"/>
        <end position="54"/>
    </location>
</feature>
<dbReference type="PANTHER" id="PTHR34223">
    <property type="entry name" value="OS11G0201299 PROTEIN"/>
    <property type="match status" value="1"/>
</dbReference>
<evidence type="ECO:0000259" key="1">
    <source>
        <dbReference type="PROSITE" id="PS50181"/>
    </source>
</evidence>
<dbReference type="Pfam" id="PF00646">
    <property type="entry name" value="F-box"/>
    <property type="match status" value="1"/>
</dbReference>
<accession>A0A835EPE6</accession>
<dbReference type="InterPro" id="IPR053781">
    <property type="entry name" value="F-box_AtFBL13-like"/>
</dbReference>
<dbReference type="OrthoDB" id="690775at2759"/>
<evidence type="ECO:0000313" key="3">
    <source>
        <dbReference type="Proteomes" id="UP000636709"/>
    </source>
</evidence>
<name>A0A835EPE6_9POAL</name>
<gene>
    <name evidence="2" type="ORF">HU200_029300</name>
</gene>
<reference evidence="2" key="1">
    <citation type="submission" date="2020-07" db="EMBL/GenBank/DDBJ databases">
        <title>Genome sequence and genetic diversity analysis of an under-domesticated orphan crop, white fonio (Digitaria exilis).</title>
        <authorList>
            <person name="Bennetzen J.L."/>
            <person name="Chen S."/>
            <person name="Ma X."/>
            <person name="Wang X."/>
            <person name="Yssel A.E.J."/>
            <person name="Chaluvadi S.R."/>
            <person name="Johnson M."/>
            <person name="Gangashetty P."/>
            <person name="Hamidou F."/>
            <person name="Sanogo M.D."/>
            <person name="Zwaenepoel A."/>
            <person name="Wallace J."/>
            <person name="Van De Peer Y."/>
            <person name="Van Deynze A."/>
        </authorList>
    </citation>
    <scope>NUCLEOTIDE SEQUENCE</scope>
    <source>
        <tissue evidence="2">Leaves</tissue>
    </source>
</reference>
<dbReference type="InterPro" id="IPR001810">
    <property type="entry name" value="F-box_dom"/>
</dbReference>
<sequence length="303" mass="33675">MPPRGPAKRAAPPVGGSGGNIEVLPDSILEHILGFLPSPEAVQTSVLARRWRHLWKSATGLSVGCGYTSFPFSVEELRSLMNHLLILRQGSALEKCELTFGAFTGQDDVSHVNLWFRQTRHELDGVRMHSSLLNFSSCPALEYLEITCSDLSSVNIIVSESLKHLNIIDSVCSSDSRIRIYAPKIVSLRLEYLRKRTPMLEKMPELVQAFFRIDDECSDRCNGPNYESCDCESCDSSDNMADGSGSCVLLSGVSEAQNLTLISHSELVYLHSHIITVMYYKSFSAALYISSLEFRIIYIIVAT</sequence>
<proteinExistence type="predicted"/>
<dbReference type="Gene3D" id="1.20.1280.50">
    <property type="match status" value="1"/>
</dbReference>
<dbReference type="AlphaFoldDB" id="A0A835EPE6"/>
<evidence type="ECO:0000313" key="2">
    <source>
        <dbReference type="EMBL" id="KAF8711279.1"/>
    </source>
</evidence>
<dbReference type="InterPro" id="IPR053197">
    <property type="entry name" value="F-box_SCFL_complex_component"/>
</dbReference>
<protein>
    <recommendedName>
        <fullName evidence="1">F-box domain-containing protein</fullName>
    </recommendedName>
</protein>
<dbReference type="CDD" id="cd22160">
    <property type="entry name" value="F-box_AtFBL13-like"/>
    <property type="match status" value="1"/>
</dbReference>
<keyword evidence="3" id="KW-1185">Reference proteome</keyword>
<dbReference type="InterPro" id="IPR036047">
    <property type="entry name" value="F-box-like_dom_sf"/>
</dbReference>
<dbReference type="EMBL" id="JACEFO010001753">
    <property type="protein sequence ID" value="KAF8711279.1"/>
    <property type="molecule type" value="Genomic_DNA"/>
</dbReference>
<dbReference type="PROSITE" id="PS50181">
    <property type="entry name" value="FBOX"/>
    <property type="match status" value="1"/>
</dbReference>